<dbReference type="SMART" id="SM00212">
    <property type="entry name" value="UBCc"/>
    <property type="match status" value="1"/>
</dbReference>
<evidence type="ECO:0000256" key="2">
    <source>
        <dbReference type="ARBA" id="ARBA00004496"/>
    </source>
</evidence>
<feature type="region of interest" description="Disordered" evidence="9">
    <location>
        <begin position="1"/>
        <end position="80"/>
    </location>
</feature>
<dbReference type="InterPro" id="IPR000608">
    <property type="entry name" value="UBC"/>
</dbReference>
<dbReference type="GO" id="GO:0005737">
    <property type="term" value="C:cytoplasm"/>
    <property type="evidence" value="ECO:0007669"/>
    <property type="project" value="UniProtKB-SubCell"/>
</dbReference>
<keyword evidence="6" id="KW-0053">Apoptosis</keyword>
<evidence type="ECO:0000259" key="10">
    <source>
        <dbReference type="PROSITE" id="PS50127"/>
    </source>
</evidence>
<evidence type="ECO:0000256" key="6">
    <source>
        <dbReference type="ARBA" id="ARBA00022703"/>
    </source>
</evidence>
<evidence type="ECO:0000256" key="9">
    <source>
        <dbReference type="SAM" id="MobiDB-lite"/>
    </source>
</evidence>
<name>A0A672TTX5_STRHB</name>
<accession>A0A672TTX5</accession>
<evidence type="ECO:0000256" key="3">
    <source>
        <dbReference type="ARBA" id="ARBA00022448"/>
    </source>
</evidence>
<keyword evidence="7" id="KW-0653">Protein transport</keyword>
<evidence type="ECO:0000256" key="4">
    <source>
        <dbReference type="ARBA" id="ARBA00022475"/>
    </source>
</evidence>
<dbReference type="GeneTree" id="ENSGT00390000010125"/>
<dbReference type="InParanoid" id="A0A672TTX5"/>
<dbReference type="SUPFAM" id="SSF54495">
    <property type="entry name" value="UBC-like"/>
    <property type="match status" value="1"/>
</dbReference>
<feature type="compositionally biased region" description="Low complexity" evidence="9">
    <location>
        <begin position="45"/>
        <end position="59"/>
    </location>
</feature>
<feature type="compositionally biased region" description="Gly residues" evidence="9">
    <location>
        <begin position="29"/>
        <end position="42"/>
    </location>
</feature>
<dbReference type="Ensembl" id="ENSSHBT00005006617.1">
    <property type="protein sequence ID" value="ENSSHBP00005005469.1"/>
    <property type="gene ID" value="ENSSHBG00005004785.1"/>
</dbReference>
<proteinExistence type="predicted"/>
<dbReference type="InterPro" id="IPR050113">
    <property type="entry name" value="Ub_conjugating_enzyme"/>
</dbReference>
<dbReference type="FunFam" id="3.10.110.10:FF:000030">
    <property type="entry name" value="AKT-interacting protein-like isoform X2"/>
    <property type="match status" value="1"/>
</dbReference>
<dbReference type="AlphaFoldDB" id="A0A672TTX5"/>
<keyword evidence="5" id="KW-0963">Cytoplasm</keyword>
<dbReference type="PANTHER" id="PTHR24067">
    <property type="entry name" value="UBIQUITIN-CONJUGATING ENZYME E2"/>
    <property type="match status" value="1"/>
</dbReference>
<keyword evidence="8" id="KW-0472">Membrane</keyword>
<keyword evidence="3" id="KW-0813">Transport</keyword>
<comment type="subcellular location">
    <subcellularLocation>
        <location evidence="1">Cell membrane</location>
        <topology evidence="1">Peripheral membrane protein</topology>
    </subcellularLocation>
    <subcellularLocation>
        <location evidence="2">Cytoplasm</location>
    </subcellularLocation>
</comment>
<dbReference type="PROSITE" id="PS50127">
    <property type="entry name" value="UBC_2"/>
    <property type="match status" value="1"/>
</dbReference>
<keyword evidence="4" id="KW-1003">Cell membrane</keyword>
<sequence>MPPRPAEPSRKSRAAIGLGEGRVRMCGAEGAGFKWGSGGGRGQRQRLAGQGRAGPGQAAPRVQRSGGSLGAGYKPKEPEDTLKTLKSCGSLFGIHVMNPFWSMSASSVRKRPDAEEKTLSGELRTSPLRVSTKKQLPSIPKNAVPITKPASPAMSSQSTNGTHASYGPFYLEYSLLAEFTLVVKQKLPGVYVQPSYRSALMWFGVIFIRHGLYQDGVFKFTVYIPDNYPDGDCPRLVFDLPVFHPLVDPLSGELDVKRAFAKWRRNHNHIWQVLMYARRVFYKIDTTTPLNPEAAVLYEKDIQLFKSKVVDSVKLCSSHLFDQPKIEDPYAIIFSPWNPAIHDEAREKMLSQKKKPEDQHCKSMHVSGLSWVKPGTVQPFSKEEKTMPT</sequence>
<feature type="region of interest" description="Disordered" evidence="9">
    <location>
        <begin position="140"/>
        <end position="159"/>
    </location>
</feature>
<keyword evidence="12" id="KW-1185">Reference proteome</keyword>
<feature type="domain" description="UBC core" evidence="10">
    <location>
        <begin position="170"/>
        <end position="318"/>
    </location>
</feature>
<evidence type="ECO:0000313" key="11">
    <source>
        <dbReference type="Ensembl" id="ENSSHBP00005005469.1"/>
    </source>
</evidence>
<gene>
    <name evidence="11" type="primary">AKTIP</name>
</gene>
<dbReference type="Proteomes" id="UP000472266">
    <property type="component" value="Chromosome 3"/>
</dbReference>
<organism evidence="11 12">
    <name type="scientific">Strigops habroptila</name>
    <name type="common">Kakapo</name>
    <dbReference type="NCBI Taxonomy" id="2489341"/>
    <lineage>
        <taxon>Eukaryota</taxon>
        <taxon>Metazoa</taxon>
        <taxon>Chordata</taxon>
        <taxon>Craniata</taxon>
        <taxon>Vertebrata</taxon>
        <taxon>Euteleostomi</taxon>
        <taxon>Archelosauria</taxon>
        <taxon>Archosauria</taxon>
        <taxon>Dinosauria</taxon>
        <taxon>Saurischia</taxon>
        <taxon>Theropoda</taxon>
        <taxon>Coelurosauria</taxon>
        <taxon>Aves</taxon>
        <taxon>Neognathae</taxon>
        <taxon>Neoaves</taxon>
        <taxon>Telluraves</taxon>
        <taxon>Australaves</taxon>
        <taxon>Psittaciformes</taxon>
        <taxon>Psittacidae</taxon>
        <taxon>Strigops</taxon>
    </lineage>
</organism>
<dbReference type="CDD" id="cd23814">
    <property type="entry name" value="UEV_AKTIP"/>
    <property type="match status" value="1"/>
</dbReference>
<evidence type="ECO:0000313" key="12">
    <source>
        <dbReference type="Proteomes" id="UP000472266"/>
    </source>
</evidence>
<dbReference type="InterPro" id="IPR016135">
    <property type="entry name" value="UBQ-conjugating_enzyme/RWD"/>
</dbReference>
<dbReference type="Pfam" id="PF00179">
    <property type="entry name" value="UQ_con"/>
    <property type="match status" value="1"/>
</dbReference>
<dbReference type="GO" id="GO:0006915">
    <property type="term" value="P:apoptotic process"/>
    <property type="evidence" value="ECO:0007669"/>
    <property type="project" value="UniProtKB-KW"/>
</dbReference>
<evidence type="ECO:0000256" key="5">
    <source>
        <dbReference type="ARBA" id="ARBA00022490"/>
    </source>
</evidence>
<dbReference type="FunCoup" id="A0A672TTX5">
    <property type="interactions" value="288"/>
</dbReference>
<dbReference type="OMA" id="ELYSTRC"/>
<dbReference type="Gene3D" id="3.10.110.10">
    <property type="entry name" value="Ubiquitin Conjugating Enzyme"/>
    <property type="match status" value="1"/>
</dbReference>
<reference evidence="11 12" key="1">
    <citation type="submission" date="2019-11" db="EMBL/GenBank/DDBJ databases">
        <title>Strigops habroptila (kakapo) genome, bStrHab1, primary haplotype, v2.</title>
        <authorList>
            <person name="Jarvis E.D."/>
            <person name="Howard J."/>
            <person name="Rhie A."/>
            <person name="Phillippy A."/>
            <person name="Korlach J."/>
            <person name="Digby A."/>
            <person name="Iorns D."/>
            <person name="Eason D."/>
            <person name="Robertson B."/>
            <person name="Raemaekers T."/>
            <person name="Howe K."/>
            <person name="Lewin H."/>
            <person name="Damas J."/>
            <person name="Hastie A."/>
            <person name="Tracey A."/>
            <person name="Chow W."/>
            <person name="Fedrigo O."/>
        </authorList>
    </citation>
    <scope>NUCLEOTIDE SEQUENCE [LARGE SCALE GENOMIC DNA]</scope>
</reference>
<dbReference type="GO" id="GO:0015031">
    <property type="term" value="P:protein transport"/>
    <property type="evidence" value="ECO:0007669"/>
    <property type="project" value="UniProtKB-KW"/>
</dbReference>
<evidence type="ECO:0000256" key="1">
    <source>
        <dbReference type="ARBA" id="ARBA00004202"/>
    </source>
</evidence>
<reference evidence="11" key="3">
    <citation type="submission" date="2025-09" db="UniProtKB">
        <authorList>
            <consortium name="Ensembl"/>
        </authorList>
    </citation>
    <scope>IDENTIFICATION</scope>
</reference>
<dbReference type="GO" id="GO:0005886">
    <property type="term" value="C:plasma membrane"/>
    <property type="evidence" value="ECO:0007669"/>
    <property type="project" value="UniProtKB-SubCell"/>
</dbReference>
<protein>
    <submittedName>
        <fullName evidence="11">AKT interacting protein</fullName>
    </submittedName>
</protein>
<evidence type="ECO:0000256" key="7">
    <source>
        <dbReference type="ARBA" id="ARBA00022927"/>
    </source>
</evidence>
<evidence type="ECO:0000256" key="8">
    <source>
        <dbReference type="ARBA" id="ARBA00023136"/>
    </source>
</evidence>
<reference evidence="11" key="2">
    <citation type="submission" date="2025-08" db="UniProtKB">
        <authorList>
            <consortium name="Ensembl"/>
        </authorList>
    </citation>
    <scope>IDENTIFICATION</scope>
</reference>